<keyword evidence="5" id="KW-1185">Reference proteome</keyword>
<keyword evidence="2" id="KW-0520">NAD</keyword>
<dbReference type="GO" id="GO:0051287">
    <property type="term" value="F:NAD binding"/>
    <property type="evidence" value="ECO:0007669"/>
    <property type="project" value="InterPro"/>
</dbReference>
<proteinExistence type="predicted"/>
<feature type="domain" description="D-isomer specific 2-hydroxyacid dehydrogenase NAD-binding" evidence="3">
    <location>
        <begin position="94"/>
        <end position="266"/>
    </location>
</feature>
<evidence type="ECO:0000259" key="3">
    <source>
        <dbReference type="Pfam" id="PF02826"/>
    </source>
</evidence>
<keyword evidence="1" id="KW-0560">Oxidoreductase</keyword>
<dbReference type="EMBL" id="CP059491">
    <property type="protein sequence ID" value="QMT01434.1"/>
    <property type="molecule type" value="Genomic_DNA"/>
</dbReference>
<dbReference type="Proteomes" id="UP000515663">
    <property type="component" value="Chromosome"/>
</dbReference>
<gene>
    <name evidence="4" type="ORF">H1R19_21885</name>
</gene>
<dbReference type="InterPro" id="IPR006140">
    <property type="entry name" value="D-isomer_DH_NAD-bd"/>
</dbReference>
<dbReference type="PANTHER" id="PTHR43333">
    <property type="entry name" value="2-HACID_DH_C DOMAIN-CONTAINING PROTEIN"/>
    <property type="match status" value="1"/>
</dbReference>
<dbReference type="Gene3D" id="3.40.50.720">
    <property type="entry name" value="NAD(P)-binding Rossmann-like Domain"/>
    <property type="match status" value="2"/>
</dbReference>
<name>A0A7D7LXV3_9ACTN</name>
<dbReference type="PANTHER" id="PTHR43333:SF1">
    <property type="entry name" value="D-ISOMER SPECIFIC 2-HYDROXYACID DEHYDROGENASE NAD-BINDING DOMAIN-CONTAINING PROTEIN"/>
    <property type="match status" value="1"/>
</dbReference>
<sequence>MTPIPVAVEPERDEHLVAAVESAGGRVAPLDEARALVWIGSADEFPELPDTVEWVALKTAGIEGFVAAGVIDDRRKWTNASGFYAENVAEHALALLLAGVRQINTAVVRHWDKDRIDTAVRSLRGSTVTIVGAGGIGASLGPRLRACGARVVAVNRSGRDVPGADLVRRSSELGEVWAATDHVVLAAPDTPETRHMINAESLGALPDHAWVVNVARGPLVDEAALYRALVDGEIAGAALDVTDPEPPAQDHPLWSLPNVIITPHVANPSSGLTRELAPWVAENLRRFAAGDELLSLVEPGRDY</sequence>
<organism evidence="4 5">
    <name type="scientific">Gordonia jinghuaiqii</name>
    <dbReference type="NCBI Taxonomy" id="2758710"/>
    <lineage>
        <taxon>Bacteria</taxon>
        <taxon>Bacillati</taxon>
        <taxon>Actinomycetota</taxon>
        <taxon>Actinomycetes</taxon>
        <taxon>Mycobacteriales</taxon>
        <taxon>Gordoniaceae</taxon>
        <taxon>Gordonia</taxon>
    </lineage>
</organism>
<evidence type="ECO:0000313" key="4">
    <source>
        <dbReference type="EMBL" id="QMT01434.1"/>
    </source>
</evidence>
<protein>
    <submittedName>
        <fullName evidence="4">Hydroxyacid dehydrogenase</fullName>
    </submittedName>
</protein>
<dbReference type="Pfam" id="PF02826">
    <property type="entry name" value="2-Hacid_dh_C"/>
    <property type="match status" value="1"/>
</dbReference>
<accession>A0A7D7LXV3</accession>
<dbReference type="CDD" id="cd12159">
    <property type="entry name" value="2-Hacid_dh_2"/>
    <property type="match status" value="1"/>
</dbReference>
<dbReference type="InterPro" id="IPR036291">
    <property type="entry name" value="NAD(P)-bd_dom_sf"/>
</dbReference>
<reference evidence="5" key="1">
    <citation type="submission" date="2020-07" db="EMBL/GenBank/DDBJ databases">
        <title>novel species isolated from the respiratory tract of Marmot.</title>
        <authorList>
            <person name="Zhang G."/>
        </authorList>
    </citation>
    <scope>NUCLEOTIDE SEQUENCE [LARGE SCALE GENOMIC DNA]</scope>
    <source>
        <strain evidence="5">686</strain>
    </source>
</reference>
<dbReference type="SUPFAM" id="SSF51735">
    <property type="entry name" value="NAD(P)-binding Rossmann-fold domains"/>
    <property type="match status" value="1"/>
</dbReference>
<dbReference type="AlphaFoldDB" id="A0A7D7LXV3"/>
<evidence type="ECO:0000313" key="5">
    <source>
        <dbReference type="Proteomes" id="UP000515663"/>
    </source>
</evidence>
<evidence type="ECO:0000256" key="2">
    <source>
        <dbReference type="ARBA" id="ARBA00023027"/>
    </source>
</evidence>
<dbReference type="KEGG" id="gji:H1R19_21885"/>
<dbReference type="RefSeq" id="WP_188328386.1">
    <property type="nucleotide sequence ID" value="NZ_CP059491.1"/>
</dbReference>
<dbReference type="GO" id="GO:0016491">
    <property type="term" value="F:oxidoreductase activity"/>
    <property type="evidence" value="ECO:0007669"/>
    <property type="project" value="UniProtKB-KW"/>
</dbReference>
<evidence type="ECO:0000256" key="1">
    <source>
        <dbReference type="ARBA" id="ARBA00023002"/>
    </source>
</evidence>